<evidence type="ECO:0000256" key="1">
    <source>
        <dbReference type="SAM" id="MobiDB-lite"/>
    </source>
</evidence>
<feature type="compositionally biased region" description="Pro residues" evidence="1">
    <location>
        <begin position="98"/>
        <end position="109"/>
    </location>
</feature>
<organism evidence="2">
    <name type="scientific">Thermodesulfatator atlanticus</name>
    <dbReference type="NCBI Taxonomy" id="501497"/>
    <lineage>
        <taxon>Bacteria</taxon>
        <taxon>Pseudomonadati</taxon>
        <taxon>Thermodesulfobacteriota</taxon>
        <taxon>Thermodesulfobacteria</taxon>
        <taxon>Thermodesulfobacteriales</taxon>
        <taxon>Thermodesulfatatoraceae</taxon>
        <taxon>Thermodesulfatator</taxon>
    </lineage>
</organism>
<proteinExistence type="predicted"/>
<feature type="compositionally biased region" description="Basic and acidic residues" evidence="1">
    <location>
        <begin position="110"/>
        <end position="119"/>
    </location>
</feature>
<gene>
    <name evidence="2" type="ORF">ENJ96_04945</name>
</gene>
<sequence length="127" mass="14687">MLPKATKKAPVLFQTSNGLLMGLVCYHHGMETLAFVLEKREFFDVEWPALVAIDAQGWHPIPLMLEHIVMQRANVIWYTTALPETLVQKYRERLPIKPDTPPEPPTPPKEPPKSKEKIVHFPRFKHD</sequence>
<accession>A0A7V5NZQ2</accession>
<evidence type="ECO:0000313" key="2">
    <source>
        <dbReference type="EMBL" id="HHI97180.1"/>
    </source>
</evidence>
<reference evidence="2" key="1">
    <citation type="journal article" date="2020" name="mSystems">
        <title>Genome- and Community-Level Interaction Insights into Carbon Utilization and Element Cycling Functions of Hydrothermarchaeota in Hydrothermal Sediment.</title>
        <authorList>
            <person name="Zhou Z."/>
            <person name="Liu Y."/>
            <person name="Xu W."/>
            <person name="Pan J."/>
            <person name="Luo Z.H."/>
            <person name="Li M."/>
        </authorList>
    </citation>
    <scope>NUCLEOTIDE SEQUENCE [LARGE SCALE GENOMIC DNA]</scope>
    <source>
        <strain evidence="2">HyVt-533</strain>
    </source>
</reference>
<feature type="region of interest" description="Disordered" evidence="1">
    <location>
        <begin position="93"/>
        <end position="127"/>
    </location>
</feature>
<dbReference type="Proteomes" id="UP000886101">
    <property type="component" value="Unassembled WGS sequence"/>
</dbReference>
<name>A0A7V5NZQ2_9BACT</name>
<dbReference type="AlphaFoldDB" id="A0A7V5NZQ2"/>
<dbReference type="EMBL" id="DROK01000146">
    <property type="protein sequence ID" value="HHI97180.1"/>
    <property type="molecule type" value="Genomic_DNA"/>
</dbReference>
<protein>
    <submittedName>
        <fullName evidence="2">Uncharacterized protein</fullName>
    </submittedName>
</protein>
<comment type="caution">
    <text evidence="2">The sequence shown here is derived from an EMBL/GenBank/DDBJ whole genome shotgun (WGS) entry which is preliminary data.</text>
</comment>